<accession>A0AA39V8J5</accession>
<gene>
    <name evidence="3" type="ORF">JMJ35_004912</name>
</gene>
<reference evidence="3" key="1">
    <citation type="submission" date="2023-03" db="EMBL/GenBank/DDBJ databases">
        <title>Complete genome of Cladonia borealis.</title>
        <authorList>
            <person name="Park H."/>
        </authorList>
    </citation>
    <scope>NUCLEOTIDE SEQUENCE</scope>
    <source>
        <strain evidence="3">ANT050790</strain>
    </source>
</reference>
<name>A0AA39V8J5_9LECA</name>
<keyword evidence="1" id="KW-0175">Coiled coil</keyword>
<dbReference type="Proteomes" id="UP001166286">
    <property type="component" value="Unassembled WGS sequence"/>
</dbReference>
<protein>
    <submittedName>
        <fullName evidence="3">Uncharacterized protein</fullName>
    </submittedName>
</protein>
<evidence type="ECO:0000313" key="3">
    <source>
        <dbReference type="EMBL" id="KAK0512895.1"/>
    </source>
</evidence>
<feature type="compositionally biased region" description="Polar residues" evidence="2">
    <location>
        <begin position="65"/>
        <end position="83"/>
    </location>
</feature>
<feature type="region of interest" description="Disordered" evidence="2">
    <location>
        <begin position="631"/>
        <end position="686"/>
    </location>
</feature>
<keyword evidence="4" id="KW-1185">Reference proteome</keyword>
<dbReference type="AlphaFoldDB" id="A0AA39V8J5"/>
<feature type="region of interest" description="Disordered" evidence="2">
    <location>
        <begin position="65"/>
        <end position="135"/>
    </location>
</feature>
<feature type="compositionally biased region" description="Polar residues" evidence="2">
    <location>
        <begin position="668"/>
        <end position="682"/>
    </location>
</feature>
<comment type="caution">
    <text evidence="3">The sequence shown here is derived from an EMBL/GenBank/DDBJ whole genome shotgun (WGS) entry which is preliminary data.</text>
</comment>
<proteinExistence type="predicted"/>
<evidence type="ECO:0000313" key="4">
    <source>
        <dbReference type="Proteomes" id="UP001166286"/>
    </source>
</evidence>
<evidence type="ECO:0000256" key="1">
    <source>
        <dbReference type="SAM" id="Coils"/>
    </source>
</evidence>
<feature type="coiled-coil region" evidence="1">
    <location>
        <begin position="377"/>
        <end position="404"/>
    </location>
</feature>
<feature type="region of interest" description="Disordered" evidence="2">
    <location>
        <begin position="1"/>
        <end position="38"/>
    </location>
</feature>
<dbReference type="EMBL" id="JAFEKC020000009">
    <property type="protein sequence ID" value="KAK0512895.1"/>
    <property type="molecule type" value="Genomic_DNA"/>
</dbReference>
<organism evidence="3 4">
    <name type="scientific">Cladonia borealis</name>
    <dbReference type="NCBI Taxonomy" id="184061"/>
    <lineage>
        <taxon>Eukaryota</taxon>
        <taxon>Fungi</taxon>
        <taxon>Dikarya</taxon>
        <taxon>Ascomycota</taxon>
        <taxon>Pezizomycotina</taxon>
        <taxon>Lecanoromycetes</taxon>
        <taxon>OSLEUM clade</taxon>
        <taxon>Lecanoromycetidae</taxon>
        <taxon>Lecanorales</taxon>
        <taxon>Lecanorineae</taxon>
        <taxon>Cladoniaceae</taxon>
        <taxon>Cladonia</taxon>
    </lineage>
</organism>
<evidence type="ECO:0000256" key="2">
    <source>
        <dbReference type="SAM" id="MobiDB-lite"/>
    </source>
</evidence>
<sequence length="758" mass="84279">MSQTPPSPAQSGYVRAQGYPNTPLGFNEQEQQSHGCFATGLEDSQQWDRLGVGEPFSQNIDHIFQTEPSNSSSQQQDYSTISTPKRKRPANWSDNSNGDAPQSKRAKKRQQILEEHGSIGALDAPKGKTRRSNSGLKWWDGEHQIWRPAAPHDDFRREFILEDNLLGSYDVRPDHGEAQGDITTFASAYGQQHWNVDDRSTWGNIRDSKGNQVLFLVEKPVRENEPESSGYMMYNGLVMLDPDDNPVKDFPGIPRCFSSKVEGGRIEALRRICGMTIPDFRARMPRFTTMKSGSVRPLFGLTSINQRLSRFREKNDCPAWLSREKAGGLKKHTVQRLAAYGAPPVSTAGLPPPSDFEVERRKLEGLGKNPERATGRSVSAEAREARVEQQMKRLQRLEAKEQARNQLPTVQLPVFQPLQSSCENQEPVSDLTGPLKRKHDDGVYDVLDPQLLEPAQKRCRVASTPRVSPDISEFHLNDDDVVSGAPLNAPDFDFGYGDGSNMTQWAAADVGLDTGNTASPIASGPEDLRYFLPQNLAEKWSIKAALLPTATDFRLYHGEEPPSTPDDWSYNEQYLAIQSIHRSRWWHPDEAPQLVGLGEWVGSFGQVPMPDLTEDIAGRLLGYIREGTKVPSLQSPDMTVPEDAQVSQGLQSKERGAEEPEGQLVASADSTLRATDNDSQASADEDILRYTDPKMVEQYGDLPDENLIDLIGLDNFEGFDFHDMAAIAPPPTGEFEGGYALPAIPLTLEYHGELTQTP</sequence>